<dbReference type="EMBL" id="PFLC01000029">
    <property type="protein sequence ID" value="PIY62724.1"/>
    <property type="molecule type" value="Genomic_DNA"/>
</dbReference>
<dbReference type="GO" id="GO:0004540">
    <property type="term" value="F:RNA nuclease activity"/>
    <property type="evidence" value="ECO:0007669"/>
    <property type="project" value="InterPro"/>
</dbReference>
<dbReference type="PANTHER" id="PTHR35458">
    <property type="entry name" value="SLR0755 PROTEIN"/>
    <property type="match status" value="1"/>
</dbReference>
<accession>A0A2M7QAT1</accession>
<proteinExistence type="predicted"/>
<protein>
    <recommendedName>
        <fullName evidence="1">NYN domain-containing protein</fullName>
    </recommendedName>
</protein>
<sequence length="233" mass="26197">MPTDTTHPMIKHKNQRVGVFIDVQNMYYSAKALYERKVDFGEILKTAVADRQLIRAIAYVVRATGEEDPFFEALNQRGIETKERELQEFHGGAKKADWDVGITVDAVRIGEILDVVVLVSGDGDFVELVEYLKHHGRQVEVIAFRKSASSRLVEACDDFIDLSADADRYTIKGYIRPGTKLGSTAYEDGSAEREMEIEEATSGDSFWIKPVEKRTVHRGRPADTVTKGRTAKK</sequence>
<dbReference type="InterPro" id="IPR047140">
    <property type="entry name" value="LabA"/>
</dbReference>
<evidence type="ECO:0000259" key="1">
    <source>
        <dbReference type="Pfam" id="PF01936"/>
    </source>
</evidence>
<reference evidence="3" key="1">
    <citation type="submission" date="2017-09" db="EMBL/GenBank/DDBJ databases">
        <title>Depth-based differentiation of microbial function through sediment-hosted aquifers and enrichment of novel symbionts in the deep terrestrial subsurface.</title>
        <authorList>
            <person name="Probst A.J."/>
            <person name="Ladd B."/>
            <person name="Jarett J.K."/>
            <person name="Geller-Mcgrath D.E."/>
            <person name="Sieber C.M.K."/>
            <person name="Emerson J.B."/>
            <person name="Anantharaman K."/>
            <person name="Thomas B.C."/>
            <person name="Malmstrom R."/>
            <person name="Stieglmeier M."/>
            <person name="Klingl A."/>
            <person name="Woyke T."/>
            <person name="Ryan C.M."/>
            <person name="Banfield J.F."/>
        </authorList>
    </citation>
    <scope>NUCLEOTIDE SEQUENCE [LARGE SCALE GENOMIC DNA]</scope>
</reference>
<evidence type="ECO:0000313" key="3">
    <source>
        <dbReference type="Proteomes" id="UP000230973"/>
    </source>
</evidence>
<organism evidence="2 3">
    <name type="scientific">Candidatus Uhrbacteria bacterium CG_4_10_14_0_8_um_filter_58_22</name>
    <dbReference type="NCBI Taxonomy" id="1975029"/>
    <lineage>
        <taxon>Bacteria</taxon>
        <taxon>Candidatus Uhriibacteriota</taxon>
    </lineage>
</organism>
<dbReference type="InterPro" id="IPR021139">
    <property type="entry name" value="NYN"/>
</dbReference>
<comment type="caution">
    <text evidence="2">The sequence shown here is derived from an EMBL/GenBank/DDBJ whole genome shotgun (WGS) entry which is preliminary data.</text>
</comment>
<dbReference type="Gene3D" id="3.40.50.1010">
    <property type="entry name" value="5'-nuclease"/>
    <property type="match status" value="1"/>
</dbReference>
<gene>
    <name evidence="2" type="ORF">COY93_02490</name>
</gene>
<dbReference type="Proteomes" id="UP000230973">
    <property type="component" value="Unassembled WGS sequence"/>
</dbReference>
<evidence type="ECO:0000313" key="2">
    <source>
        <dbReference type="EMBL" id="PIY62724.1"/>
    </source>
</evidence>
<name>A0A2M7QAT1_9BACT</name>
<feature type="domain" description="NYN" evidence="1">
    <location>
        <begin position="16"/>
        <end position="162"/>
    </location>
</feature>
<dbReference type="PANTHER" id="PTHR35458:SF8">
    <property type="entry name" value="SLR0650 PROTEIN"/>
    <property type="match status" value="1"/>
</dbReference>
<dbReference type="AlphaFoldDB" id="A0A2M7QAT1"/>
<dbReference type="Pfam" id="PF01936">
    <property type="entry name" value="NYN"/>
    <property type="match status" value="1"/>
</dbReference>
<dbReference type="CDD" id="cd10911">
    <property type="entry name" value="PIN_LabA"/>
    <property type="match status" value="1"/>
</dbReference>